<reference evidence="3" key="4">
    <citation type="submission" date="2025-09" db="UniProtKB">
        <authorList>
            <consortium name="Ensembl"/>
        </authorList>
    </citation>
    <scope>IDENTIFICATION</scope>
</reference>
<feature type="domain" description="SAC3/GANP/THP3 conserved" evidence="2">
    <location>
        <begin position="55"/>
        <end position="338"/>
    </location>
</feature>
<evidence type="ECO:0000256" key="1">
    <source>
        <dbReference type="SAM" id="MobiDB-lite"/>
    </source>
</evidence>
<dbReference type="FunFam" id="1.25.40.990:FF:000016">
    <property type="entry name" value="Si:zfos-452g4.1"/>
    <property type="match status" value="1"/>
</dbReference>
<dbReference type="Pfam" id="PF03399">
    <property type="entry name" value="SAC3_GANP"/>
    <property type="match status" value="1"/>
</dbReference>
<dbReference type="PANTHER" id="PTHR12436">
    <property type="entry name" value="80 KDA MCM3-ASSOCIATED PROTEIN"/>
    <property type="match status" value="1"/>
</dbReference>
<organism evidence="3 4">
    <name type="scientific">Esox lucius</name>
    <name type="common">Northern pike</name>
    <dbReference type="NCBI Taxonomy" id="8010"/>
    <lineage>
        <taxon>Eukaryota</taxon>
        <taxon>Metazoa</taxon>
        <taxon>Chordata</taxon>
        <taxon>Craniata</taxon>
        <taxon>Vertebrata</taxon>
        <taxon>Euteleostomi</taxon>
        <taxon>Actinopterygii</taxon>
        <taxon>Neopterygii</taxon>
        <taxon>Teleostei</taxon>
        <taxon>Protacanthopterygii</taxon>
        <taxon>Esociformes</taxon>
        <taxon>Esocidae</taxon>
        <taxon>Esox</taxon>
    </lineage>
</organism>
<dbReference type="AlphaFoldDB" id="A0A3P8YN05"/>
<dbReference type="GeneTree" id="ENSGT00940000160988"/>
<name>A0A3P8YN05_ESOLU</name>
<dbReference type="GeneID" id="105011579"/>
<accession>A0A3P8YN05</accession>
<feature type="compositionally biased region" description="Basic residues" evidence="1">
    <location>
        <begin position="1"/>
        <end position="15"/>
    </location>
</feature>
<reference evidence="4" key="1">
    <citation type="journal article" date="2014" name="PLoS ONE">
        <title>The genome and linkage map of the northern pike (Esox lucius): conserved synteny revealed between the salmonid sister group and the Neoteleostei.</title>
        <authorList>
            <person name="Rondeau E.B."/>
            <person name="Minkley D.R."/>
            <person name="Leong J.S."/>
            <person name="Messmer A.M."/>
            <person name="Jantzen J.R."/>
            <person name="von Schalburg K.R."/>
            <person name="Lemon C."/>
            <person name="Bird N.H."/>
            <person name="Koop B.F."/>
        </authorList>
    </citation>
    <scope>NUCLEOTIDE SEQUENCE</scope>
</reference>
<dbReference type="InterPro" id="IPR045107">
    <property type="entry name" value="SAC3/GANP/THP3"/>
</dbReference>
<dbReference type="RefSeq" id="XP_010870019.2">
    <property type="nucleotide sequence ID" value="XM_010871717.3"/>
</dbReference>
<feature type="region of interest" description="Disordered" evidence="1">
    <location>
        <begin position="1"/>
        <end position="44"/>
    </location>
</feature>
<protein>
    <recommendedName>
        <fullName evidence="2">SAC3/GANP/THP3 conserved domain-containing protein</fullName>
    </recommendedName>
</protein>
<keyword evidence="4" id="KW-1185">Reference proteome</keyword>
<proteinExistence type="predicted"/>
<dbReference type="STRING" id="8010.ENSELUP00000017980"/>
<dbReference type="Proteomes" id="UP000265140">
    <property type="component" value="Chromosome 8"/>
</dbReference>
<dbReference type="CTD" id="29901"/>
<evidence type="ECO:0000313" key="3">
    <source>
        <dbReference type="Ensembl" id="ENSELUP00000017980.2"/>
    </source>
</evidence>
<dbReference type="Gene3D" id="1.25.40.990">
    <property type="match status" value="1"/>
</dbReference>
<evidence type="ECO:0000259" key="2">
    <source>
        <dbReference type="Pfam" id="PF03399"/>
    </source>
</evidence>
<dbReference type="OrthoDB" id="264795at2759"/>
<dbReference type="PANTHER" id="PTHR12436:SF38">
    <property type="entry name" value="SAC3 DOMAIN-CONTAINING PROTEIN 1"/>
    <property type="match status" value="1"/>
</dbReference>
<dbReference type="GO" id="GO:0005813">
    <property type="term" value="C:centrosome"/>
    <property type="evidence" value="ECO:0007669"/>
    <property type="project" value="TreeGrafter"/>
</dbReference>
<dbReference type="GO" id="GO:0005634">
    <property type="term" value="C:nucleus"/>
    <property type="evidence" value="ECO:0007669"/>
    <property type="project" value="TreeGrafter"/>
</dbReference>
<sequence length="385" mass="44384">MNNRASRRISYSRRGHAVEREWRQKHNQGQWREAQETIEEEKKQDPVPRGTCLCMCPARELQRREAQNLLHRFEVLAGSEKDRRPRADPLRVVKEYARPAAGKDSTRPTDLRPPAVLLKTVCYLIDNIATSPTLQPWIDVYDFVFDRLRSVRQDMIIQRVSGPDCVAILERIVRFLIYASYRLCGEPLRLYDPRINDIHLQESLSWLLECYTRGQHPNQEEFQALSLLYNLGSGRATQHTMELPERIRSSSVVCLALSLSRAFMERNPVRLLRLARKLDFLQSCALHRHLQACRRDLLLIYSHGHSSRNCHFPLHKLADLLALDVRLTTCLCQAYGVVIIRDAVVFSKTSFTEPDVGRLQCPNFHELVENKQSGLTIGGIIHGCA</sequence>
<dbReference type="GO" id="GO:0005819">
    <property type="term" value="C:spindle"/>
    <property type="evidence" value="ECO:0007669"/>
    <property type="project" value="TreeGrafter"/>
</dbReference>
<dbReference type="OMA" id="IFTHAYN"/>
<evidence type="ECO:0000313" key="4">
    <source>
        <dbReference type="Proteomes" id="UP000265140"/>
    </source>
</evidence>
<dbReference type="KEGG" id="els:105011579"/>
<dbReference type="InParanoid" id="A0A3P8YN05"/>
<dbReference type="InterPro" id="IPR005062">
    <property type="entry name" value="SAC3/GANP/THP3_conserved"/>
</dbReference>
<dbReference type="Ensembl" id="ENSELUT00000027709.3">
    <property type="protein sequence ID" value="ENSELUP00000017980.2"/>
    <property type="gene ID" value="ENSELUG00000017564.3"/>
</dbReference>
<dbReference type="GO" id="GO:0051225">
    <property type="term" value="P:spindle assembly"/>
    <property type="evidence" value="ECO:0007669"/>
    <property type="project" value="TreeGrafter"/>
</dbReference>
<dbReference type="GO" id="GO:0051298">
    <property type="term" value="P:centrosome duplication"/>
    <property type="evidence" value="ECO:0007669"/>
    <property type="project" value="TreeGrafter"/>
</dbReference>
<dbReference type="Bgee" id="ENSELUG00000017564">
    <property type="expression patterns" value="Expressed in ovary and 15 other cell types or tissues"/>
</dbReference>
<reference evidence="3" key="2">
    <citation type="submission" date="2020-02" db="EMBL/GenBank/DDBJ databases">
        <title>Esox lucius (northern pike) genome, fEsoLuc1, primary haplotype.</title>
        <authorList>
            <person name="Myers G."/>
            <person name="Karagic N."/>
            <person name="Meyer A."/>
            <person name="Pippel M."/>
            <person name="Reichard M."/>
            <person name="Winkler S."/>
            <person name="Tracey A."/>
            <person name="Sims Y."/>
            <person name="Howe K."/>
            <person name="Rhie A."/>
            <person name="Formenti G."/>
            <person name="Durbin R."/>
            <person name="Fedrigo O."/>
            <person name="Jarvis E.D."/>
        </authorList>
    </citation>
    <scope>NUCLEOTIDE SEQUENCE [LARGE SCALE GENOMIC DNA]</scope>
</reference>
<reference evidence="3" key="3">
    <citation type="submission" date="2025-08" db="UniProtKB">
        <authorList>
            <consortium name="Ensembl"/>
        </authorList>
    </citation>
    <scope>IDENTIFICATION</scope>
</reference>